<evidence type="ECO:0000313" key="2">
    <source>
        <dbReference type="EMBL" id="KAG7355873.1"/>
    </source>
</evidence>
<name>A0A9K3PQS1_9STRA</name>
<feature type="region of interest" description="Disordered" evidence="1">
    <location>
        <begin position="1"/>
        <end position="34"/>
    </location>
</feature>
<keyword evidence="3" id="KW-1185">Reference proteome</keyword>
<sequence length="922" mass="104456">MDDIGNDSADASAVRNDQKENEGNVCHQKDRKDGSSLETALQNVMQMEYLPDEVKNSFIAAYIADTNSSPKAQQLKCFMDDINALKPERRHSFTKAAVKAYLDDKKSEHTRFGSVAKQEQCTGTVPMAGDPQCTGTVPMAGDPVASQVACHSCDSDGEDSYEYDAETGNGGTCEKRRRSLATRPLDVLETRHSNMADALDTLGPCIIAKRTDTAPPGSLVPEGWHIQIFQCYDKTCQTKILVWSPTKDLASKPAFSLIYDEGKHRAHNPIDWEAWYRYRARKNPANPDWDVETYPPKPGLPHFVLVAVAEVLSITPNVNPADAAKSVRDRYRNAPHPLFANPGSFQKILMKQIRDYAGRGKRRLKSMKPSPTVERVEYFSDIDTYISTHRIDYDRLQQIGWKPALRMGPEWTHEMAKALRRENVFAGLGVQEQLPETHLVVLDSDEVLSNDRWQTLHQASDKVHMTGPDTRRRTVVFSSIALLTNSVWCEHMSWEVCGSVDGTHGMSDSSYKLITLGVNAFCKHEMRRSFHPLVYIWGEGEREIVALHGFLNWKIAIRHLFGIESVCFKRGVVSDSTTVFSNSVRAAFPGSPPLSCYPHIIRKFKLDGRRGNGSYAAKVKNTDHSWLRTEAEEAIKRCSVCKTEQQMLKMWELTKKQWILDGQEALAETFAKTYINNNNFNKWNYTASGQHGCVPCNNAMESHHLQMKGSKYFYGYMEHGADMRTCLTREFVGLVHEASVSLSSPSWGLPVLDYARASKNNEFMKFQSLLDPKVDMKEYNDGWLINDVMYVATPITEDDIRNMELALAGKMEDDAHVHTGDSDIRDVLLSRTARFHYVKESVWTVGNETNTYFHCDCRDYYYKQWCFQSAYMQHRDNLELLGQRITKRHPKSSSSSKRRKVIADALKAAGERIGGQNRNGVK</sequence>
<dbReference type="EMBL" id="JAGRRH010000015">
    <property type="protein sequence ID" value="KAG7355873.1"/>
    <property type="molecule type" value="Genomic_DNA"/>
</dbReference>
<protein>
    <submittedName>
        <fullName evidence="2">Uncharacterized protein</fullName>
    </submittedName>
</protein>
<evidence type="ECO:0000256" key="1">
    <source>
        <dbReference type="SAM" id="MobiDB-lite"/>
    </source>
</evidence>
<gene>
    <name evidence="2" type="ORF">IV203_000559</name>
</gene>
<organism evidence="2 3">
    <name type="scientific">Nitzschia inconspicua</name>
    <dbReference type="NCBI Taxonomy" id="303405"/>
    <lineage>
        <taxon>Eukaryota</taxon>
        <taxon>Sar</taxon>
        <taxon>Stramenopiles</taxon>
        <taxon>Ochrophyta</taxon>
        <taxon>Bacillariophyta</taxon>
        <taxon>Bacillariophyceae</taxon>
        <taxon>Bacillariophycidae</taxon>
        <taxon>Bacillariales</taxon>
        <taxon>Bacillariaceae</taxon>
        <taxon>Nitzschia</taxon>
    </lineage>
</organism>
<dbReference type="OrthoDB" id="129543at2759"/>
<proteinExistence type="predicted"/>
<dbReference type="AlphaFoldDB" id="A0A9K3PQS1"/>
<reference evidence="2" key="2">
    <citation type="submission" date="2021-04" db="EMBL/GenBank/DDBJ databases">
        <authorList>
            <person name="Podell S."/>
        </authorList>
    </citation>
    <scope>NUCLEOTIDE SEQUENCE</scope>
    <source>
        <strain evidence="2">Hildebrandi</strain>
    </source>
</reference>
<accession>A0A9K3PQS1</accession>
<feature type="compositionally biased region" description="Basic and acidic residues" evidence="1">
    <location>
        <begin position="16"/>
        <end position="34"/>
    </location>
</feature>
<evidence type="ECO:0000313" key="3">
    <source>
        <dbReference type="Proteomes" id="UP000693970"/>
    </source>
</evidence>
<dbReference type="Proteomes" id="UP000693970">
    <property type="component" value="Unassembled WGS sequence"/>
</dbReference>
<reference evidence="2" key="1">
    <citation type="journal article" date="2021" name="Sci. Rep.">
        <title>Diploid genomic architecture of Nitzschia inconspicua, an elite biomass production diatom.</title>
        <authorList>
            <person name="Oliver A."/>
            <person name="Podell S."/>
            <person name="Pinowska A."/>
            <person name="Traller J.C."/>
            <person name="Smith S.R."/>
            <person name="McClure R."/>
            <person name="Beliaev A."/>
            <person name="Bohutskyi P."/>
            <person name="Hill E.A."/>
            <person name="Rabines A."/>
            <person name="Zheng H."/>
            <person name="Allen L.Z."/>
            <person name="Kuo A."/>
            <person name="Grigoriev I.V."/>
            <person name="Allen A.E."/>
            <person name="Hazlebeck D."/>
            <person name="Allen E.E."/>
        </authorList>
    </citation>
    <scope>NUCLEOTIDE SEQUENCE</scope>
    <source>
        <strain evidence="2">Hildebrandi</strain>
    </source>
</reference>
<comment type="caution">
    <text evidence="2">The sequence shown here is derived from an EMBL/GenBank/DDBJ whole genome shotgun (WGS) entry which is preliminary data.</text>
</comment>